<name>A0A818LH69_9BILA</name>
<evidence type="ECO:0000313" key="10">
    <source>
        <dbReference type="Proteomes" id="UP000663870"/>
    </source>
</evidence>
<protein>
    <submittedName>
        <fullName evidence="9">Uncharacterized protein</fullName>
    </submittedName>
</protein>
<gene>
    <name evidence="9" type="ORF">FNK824_LOCUS1830</name>
    <name evidence="8" type="ORF">JBS370_LOCUS1470</name>
    <name evidence="5" type="ORF">JXQ802_LOCUS19540</name>
    <name evidence="6" type="ORF">JXQ802_LOCUS19566</name>
    <name evidence="7" type="ORF">OTI717_LOCUS1966</name>
    <name evidence="2" type="ORF">PYM288_LOCUS9083</name>
    <name evidence="3" type="ORF">RFH988_LOCUS11779</name>
    <name evidence="4" type="ORF">SEV965_LOCUS10077</name>
    <name evidence="1" type="ORF">ZHD862_LOCUS5760</name>
</gene>
<evidence type="ECO:0000313" key="8">
    <source>
        <dbReference type="EMBL" id="CAF3553517.1"/>
    </source>
</evidence>
<dbReference type="Proteomes" id="UP000663870">
    <property type="component" value="Unassembled WGS sequence"/>
</dbReference>
<evidence type="ECO:0000313" key="5">
    <source>
        <dbReference type="EMBL" id="CAF1107936.1"/>
    </source>
</evidence>
<dbReference type="Proteomes" id="UP000663854">
    <property type="component" value="Unassembled WGS sequence"/>
</dbReference>
<evidence type="ECO:0000313" key="9">
    <source>
        <dbReference type="EMBL" id="CAF3568677.1"/>
    </source>
</evidence>
<dbReference type="EMBL" id="CAJNOO010000474">
    <property type="protein sequence ID" value="CAF0953873.1"/>
    <property type="molecule type" value="Genomic_DNA"/>
</dbReference>
<accession>A0A818LH69</accession>
<dbReference type="Proteomes" id="UP000663864">
    <property type="component" value="Unassembled WGS sequence"/>
</dbReference>
<dbReference type="Proteomes" id="UP000663836">
    <property type="component" value="Unassembled WGS sequence"/>
</dbReference>
<sequence length="81" mass="9770">MIIIQVSQALKNDLLSPSSSIEDNHEHQLYRRYSNQVAKMLQQMLQRGEMQVEPYRLHKFLGRPHRRKTIDQMKNPIMNYF</sequence>
<comment type="caution">
    <text evidence="9">The sequence shown here is derived from an EMBL/GenBank/DDBJ whole genome shotgun (WGS) entry which is preliminary data.</text>
</comment>
<evidence type="ECO:0000313" key="3">
    <source>
        <dbReference type="EMBL" id="CAF0953873.1"/>
    </source>
</evidence>
<dbReference type="EMBL" id="CAJNOU010000405">
    <property type="protein sequence ID" value="CAF0987332.1"/>
    <property type="molecule type" value="Genomic_DNA"/>
</dbReference>
<evidence type="ECO:0000313" key="7">
    <source>
        <dbReference type="EMBL" id="CAF3505744.1"/>
    </source>
</evidence>
<organism evidence="9 11">
    <name type="scientific">Rotaria sordida</name>
    <dbReference type="NCBI Taxonomy" id="392033"/>
    <lineage>
        <taxon>Eukaryota</taxon>
        <taxon>Metazoa</taxon>
        <taxon>Spiralia</taxon>
        <taxon>Gnathifera</taxon>
        <taxon>Rotifera</taxon>
        <taxon>Eurotatoria</taxon>
        <taxon>Bdelloidea</taxon>
        <taxon>Philodinida</taxon>
        <taxon>Philodinidae</taxon>
        <taxon>Rotaria</taxon>
    </lineage>
</organism>
<dbReference type="EMBL" id="CAJNOL010000539">
    <property type="protein sequence ID" value="CAF1107936.1"/>
    <property type="molecule type" value="Genomic_DNA"/>
</dbReference>
<dbReference type="Proteomes" id="UP000663889">
    <property type="component" value="Unassembled WGS sequence"/>
</dbReference>
<dbReference type="EMBL" id="CAJNOL010000540">
    <property type="protein sequence ID" value="CAF1108455.1"/>
    <property type="molecule type" value="Genomic_DNA"/>
</dbReference>
<dbReference type="EMBL" id="CAJNOH010000128">
    <property type="protein sequence ID" value="CAF0892217.1"/>
    <property type="molecule type" value="Genomic_DNA"/>
</dbReference>
<evidence type="ECO:0000313" key="6">
    <source>
        <dbReference type="EMBL" id="CAF1108455.1"/>
    </source>
</evidence>
<evidence type="ECO:0000313" key="2">
    <source>
        <dbReference type="EMBL" id="CAF0892217.1"/>
    </source>
</evidence>
<dbReference type="EMBL" id="CAJOAX010000090">
    <property type="protein sequence ID" value="CAF3505744.1"/>
    <property type="molecule type" value="Genomic_DNA"/>
</dbReference>
<dbReference type="EMBL" id="CAJOBE010000101">
    <property type="protein sequence ID" value="CAF3568677.1"/>
    <property type="molecule type" value="Genomic_DNA"/>
</dbReference>
<dbReference type="AlphaFoldDB" id="A0A818LH69"/>
<evidence type="ECO:0000313" key="4">
    <source>
        <dbReference type="EMBL" id="CAF0987332.1"/>
    </source>
</evidence>
<dbReference type="EMBL" id="CAJNOT010000155">
    <property type="protein sequence ID" value="CAF0868553.1"/>
    <property type="molecule type" value="Genomic_DNA"/>
</dbReference>
<dbReference type="Proteomes" id="UP000663823">
    <property type="component" value="Unassembled WGS sequence"/>
</dbReference>
<reference evidence="9" key="1">
    <citation type="submission" date="2021-02" db="EMBL/GenBank/DDBJ databases">
        <authorList>
            <person name="Nowell W R."/>
        </authorList>
    </citation>
    <scope>NUCLEOTIDE SEQUENCE</scope>
</reference>
<keyword evidence="10" id="KW-1185">Reference proteome</keyword>
<dbReference type="EMBL" id="CAJOBD010000050">
    <property type="protein sequence ID" value="CAF3553517.1"/>
    <property type="molecule type" value="Genomic_DNA"/>
</dbReference>
<dbReference type="Proteomes" id="UP000663874">
    <property type="component" value="Unassembled WGS sequence"/>
</dbReference>
<evidence type="ECO:0000313" key="11">
    <source>
        <dbReference type="Proteomes" id="UP000663874"/>
    </source>
</evidence>
<proteinExistence type="predicted"/>
<dbReference type="Proteomes" id="UP000663882">
    <property type="component" value="Unassembled WGS sequence"/>
</dbReference>
<dbReference type="OrthoDB" id="9991312at2759"/>
<evidence type="ECO:0000313" key="1">
    <source>
        <dbReference type="EMBL" id="CAF0868553.1"/>
    </source>
</evidence>